<sequence length="80" mass="8232">MTGPKNDFRERAMLERMAIVAVVLSALAGVGLISQGLFMKAGSTLGDMLGAAAPAPVEQVVEPVSGDARTSLPPLPDRPS</sequence>
<organism evidence="2 3">
    <name type="scientific">Rhodobium orientis</name>
    <dbReference type="NCBI Taxonomy" id="34017"/>
    <lineage>
        <taxon>Bacteria</taxon>
        <taxon>Pseudomonadati</taxon>
        <taxon>Pseudomonadota</taxon>
        <taxon>Alphaproteobacteria</taxon>
        <taxon>Hyphomicrobiales</taxon>
        <taxon>Rhodobiaceae</taxon>
        <taxon>Rhodobium</taxon>
    </lineage>
</organism>
<dbReference type="EMBL" id="NPEV01000001">
    <property type="protein sequence ID" value="RAI30098.1"/>
    <property type="molecule type" value="Genomic_DNA"/>
</dbReference>
<evidence type="ECO:0000313" key="2">
    <source>
        <dbReference type="EMBL" id="RAI30098.1"/>
    </source>
</evidence>
<evidence type="ECO:0000256" key="1">
    <source>
        <dbReference type="SAM" id="Phobius"/>
    </source>
</evidence>
<reference evidence="2 3" key="1">
    <citation type="submission" date="2017-07" db="EMBL/GenBank/DDBJ databases">
        <title>Draft Genome Sequences of Select Purple Nonsulfur Bacteria.</title>
        <authorList>
            <person name="Lasarre B."/>
            <person name="Mckinlay J.B."/>
        </authorList>
    </citation>
    <scope>NUCLEOTIDE SEQUENCE [LARGE SCALE GENOMIC DNA]</scope>
    <source>
        <strain evidence="2 3">DSM 11290</strain>
    </source>
</reference>
<gene>
    <name evidence="2" type="ORF">CH339_00775</name>
</gene>
<dbReference type="Proteomes" id="UP000249299">
    <property type="component" value="Unassembled WGS sequence"/>
</dbReference>
<feature type="transmembrane region" description="Helical" evidence="1">
    <location>
        <begin position="18"/>
        <end position="38"/>
    </location>
</feature>
<dbReference type="RefSeq" id="WP_111432351.1">
    <property type="nucleotide sequence ID" value="NZ_JACIGG010000001.1"/>
</dbReference>
<comment type="caution">
    <text evidence="2">The sequence shown here is derived from an EMBL/GenBank/DDBJ whole genome shotgun (WGS) entry which is preliminary data.</text>
</comment>
<accession>A0A327K3X5</accession>
<protein>
    <submittedName>
        <fullName evidence="2">Uncharacterized protein</fullName>
    </submittedName>
</protein>
<evidence type="ECO:0000313" key="3">
    <source>
        <dbReference type="Proteomes" id="UP000249299"/>
    </source>
</evidence>
<dbReference type="AlphaFoldDB" id="A0A327K3X5"/>
<keyword evidence="3" id="KW-1185">Reference proteome</keyword>
<keyword evidence="1" id="KW-0472">Membrane</keyword>
<proteinExistence type="predicted"/>
<keyword evidence="1" id="KW-1133">Transmembrane helix</keyword>
<name>A0A327K3X5_9HYPH</name>
<keyword evidence="1" id="KW-0812">Transmembrane</keyword>